<gene>
    <name evidence="2" type="ORF">PGLA2088_LOCUS3877</name>
</gene>
<proteinExistence type="predicted"/>
<dbReference type="AlphaFoldDB" id="A0A813I6L6"/>
<dbReference type="Proteomes" id="UP000626109">
    <property type="component" value="Unassembled WGS sequence"/>
</dbReference>
<evidence type="ECO:0000313" key="3">
    <source>
        <dbReference type="Proteomes" id="UP000626109"/>
    </source>
</evidence>
<name>A0A813I6L6_POLGL</name>
<feature type="compositionally biased region" description="Low complexity" evidence="1">
    <location>
        <begin position="70"/>
        <end position="81"/>
    </location>
</feature>
<comment type="caution">
    <text evidence="2">The sequence shown here is derived from an EMBL/GenBank/DDBJ whole genome shotgun (WGS) entry which is preliminary data.</text>
</comment>
<feature type="non-terminal residue" evidence="2">
    <location>
        <position position="111"/>
    </location>
</feature>
<accession>A0A813I6L6</accession>
<evidence type="ECO:0000256" key="1">
    <source>
        <dbReference type="SAM" id="MobiDB-lite"/>
    </source>
</evidence>
<sequence>GDRLMQRLSLEDQVNSATAQHGRAAGHRALADGRAAMRAGGQLALAAPPQPRASSVDPSAAPSLSAHRIGSGSRPGAAAGPPSGPKNVPGAPRRSGSSHSARPPQPGSAAG</sequence>
<organism evidence="2 3">
    <name type="scientific">Polarella glacialis</name>
    <name type="common">Dinoflagellate</name>
    <dbReference type="NCBI Taxonomy" id="89957"/>
    <lineage>
        <taxon>Eukaryota</taxon>
        <taxon>Sar</taxon>
        <taxon>Alveolata</taxon>
        <taxon>Dinophyceae</taxon>
        <taxon>Suessiales</taxon>
        <taxon>Suessiaceae</taxon>
        <taxon>Polarella</taxon>
    </lineage>
</organism>
<evidence type="ECO:0000313" key="2">
    <source>
        <dbReference type="EMBL" id="CAE8645409.1"/>
    </source>
</evidence>
<protein>
    <submittedName>
        <fullName evidence="2">Uncharacterized protein</fullName>
    </submittedName>
</protein>
<reference evidence="2" key="1">
    <citation type="submission" date="2021-02" db="EMBL/GenBank/DDBJ databases">
        <authorList>
            <person name="Dougan E. K."/>
            <person name="Rhodes N."/>
            <person name="Thang M."/>
            <person name="Chan C."/>
        </authorList>
    </citation>
    <scope>NUCLEOTIDE SEQUENCE</scope>
</reference>
<dbReference type="EMBL" id="CAJNNW010003464">
    <property type="protein sequence ID" value="CAE8645409.1"/>
    <property type="molecule type" value="Genomic_DNA"/>
</dbReference>
<feature type="region of interest" description="Disordered" evidence="1">
    <location>
        <begin position="41"/>
        <end position="111"/>
    </location>
</feature>
<feature type="non-terminal residue" evidence="2">
    <location>
        <position position="1"/>
    </location>
</feature>